<dbReference type="Proteomes" id="UP000279446">
    <property type="component" value="Unassembled WGS sequence"/>
</dbReference>
<dbReference type="GO" id="GO:0046872">
    <property type="term" value="F:metal ion binding"/>
    <property type="evidence" value="ECO:0007669"/>
    <property type="project" value="UniProtKB-KW"/>
</dbReference>
<dbReference type="SUPFAM" id="SSF54593">
    <property type="entry name" value="Glyoxalase/Bleomycin resistance protein/Dihydroxybiphenyl dioxygenase"/>
    <property type="match status" value="1"/>
</dbReference>
<dbReference type="PANTHER" id="PTHR36113">
    <property type="entry name" value="LYASE, PUTATIVE-RELATED-RELATED"/>
    <property type="match status" value="1"/>
</dbReference>
<dbReference type="Pfam" id="PF00903">
    <property type="entry name" value="Glyoxalase"/>
    <property type="match status" value="1"/>
</dbReference>
<keyword evidence="4" id="KW-1185">Reference proteome</keyword>
<organism evidence="3 4">
    <name type="scientific">Paenibacillus anaericanus</name>
    <dbReference type="NCBI Taxonomy" id="170367"/>
    <lineage>
        <taxon>Bacteria</taxon>
        <taxon>Bacillati</taxon>
        <taxon>Bacillota</taxon>
        <taxon>Bacilli</taxon>
        <taxon>Bacillales</taxon>
        <taxon>Paenibacillaceae</taxon>
        <taxon>Paenibacillus</taxon>
    </lineage>
</organism>
<name>A0A3S1BR02_9BACL</name>
<comment type="caution">
    <text evidence="3">The sequence shown here is derived from an EMBL/GenBank/DDBJ whole genome shotgun (WGS) entry which is preliminary data.</text>
</comment>
<dbReference type="GO" id="GO:0016740">
    <property type="term" value="F:transferase activity"/>
    <property type="evidence" value="ECO:0007669"/>
    <property type="project" value="UniProtKB-KW"/>
</dbReference>
<dbReference type="PROSITE" id="PS51819">
    <property type="entry name" value="VOC"/>
    <property type="match status" value="1"/>
</dbReference>
<dbReference type="InterPro" id="IPR037523">
    <property type="entry name" value="VOC_core"/>
</dbReference>
<protein>
    <submittedName>
        <fullName evidence="3">Metallothiol transferase FosB</fullName>
    </submittedName>
</protein>
<keyword evidence="3" id="KW-0808">Transferase</keyword>
<evidence type="ECO:0000256" key="1">
    <source>
        <dbReference type="ARBA" id="ARBA00022723"/>
    </source>
</evidence>
<proteinExistence type="predicted"/>
<dbReference type="EMBL" id="RZNY01000004">
    <property type="protein sequence ID" value="RUT47492.1"/>
    <property type="molecule type" value="Genomic_DNA"/>
</dbReference>
<accession>A0A3S1BR02</accession>
<dbReference type="Gene3D" id="3.10.180.10">
    <property type="entry name" value="2,3-Dihydroxybiphenyl 1,2-Dioxygenase, domain 1"/>
    <property type="match status" value="1"/>
</dbReference>
<dbReference type="InterPro" id="IPR051332">
    <property type="entry name" value="Fosfomycin_Res_Enzymes"/>
</dbReference>
<dbReference type="AlphaFoldDB" id="A0A3S1BR02"/>
<dbReference type="PANTHER" id="PTHR36113:SF6">
    <property type="entry name" value="FOSFOMYCIN RESISTANCE PROTEIN FOSX"/>
    <property type="match status" value="1"/>
</dbReference>
<dbReference type="RefSeq" id="WP_127191370.1">
    <property type="nucleotide sequence ID" value="NZ_RZNY01000004.1"/>
</dbReference>
<gene>
    <name evidence="3" type="primary">fosB</name>
    <name evidence="3" type="ORF">EJP82_07240</name>
</gene>
<dbReference type="NCBIfam" id="NF003152">
    <property type="entry name" value="PRK04101.1"/>
    <property type="match status" value="1"/>
</dbReference>
<evidence type="ECO:0000313" key="3">
    <source>
        <dbReference type="EMBL" id="RUT47492.1"/>
    </source>
</evidence>
<dbReference type="InterPro" id="IPR029068">
    <property type="entry name" value="Glyas_Bleomycin-R_OHBP_Dase"/>
</dbReference>
<evidence type="ECO:0000313" key="4">
    <source>
        <dbReference type="Proteomes" id="UP000279446"/>
    </source>
</evidence>
<evidence type="ECO:0000259" key="2">
    <source>
        <dbReference type="PROSITE" id="PS51819"/>
    </source>
</evidence>
<dbReference type="OrthoDB" id="192739at2"/>
<reference evidence="3 4" key="1">
    <citation type="submission" date="2018-12" db="EMBL/GenBank/DDBJ databases">
        <authorList>
            <person name="Sun L."/>
            <person name="Chen Z."/>
        </authorList>
    </citation>
    <scope>NUCLEOTIDE SEQUENCE [LARGE SCALE GENOMIC DNA]</scope>
    <source>
        <strain evidence="3 4">DSM 15890</strain>
    </source>
</reference>
<sequence length="139" mass="16564">MNIQGINHFCFSVADLEKSIAFYEQVFEATLRVKGRKLAYFDMGGIWIALNQEELKRDRANRTYTHIAFTIAEEDFDAIMERLHRLQVEVLPGRVRDIRDRQSIYFLDPDGHMFEFHTGTLSDRLDYYRSEKSHMIFYD</sequence>
<feature type="domain" description="VOC" evidence="2">
    <location>
        <begin position="5"/>
        <end position="119"/>
    </location>
</feature>
<keyword evidence="1" id="KW-0479">Metal-binding</keyword>
<dbReference type="InterPro" id="IPR004360">
    <property type="entry name" value="Glyas_Fos-R_dOase_dom"/>
</dbReference>